<dbReference type="KEGG" id="msy:MS53_0321"/>
<sequence>MLKVIMEFDKDKARKIIMDHYVNPRHFDKNILEKNVFYNNTCSDKLVVNATIEDKKLKDIKHYTQGCLICASSASIFIDQIQNKNLSEAFEINNLYKKLLDKNLLSDSELEKLGNLWVFFNTKNHFNRLQCALMISKYIEKLEDESK</sequence>
<evidence type="ECO:0000313" key="3">
    <source>
        <dbReference type="Proteomes" id="UP000000549"/>
    </source>
</evidence>
<evidence type="ECO:0000313" key="2">
    <source>
        <dbReference type="EMBL" id="AAZ43734.2"/>
    </source>
</evidence>
<dbReference type="Pfam" id="PF01592">
    <property type="entry name" value="NifU_N"/>
    <property type="match status" value="1"/>
</dbReference>
<protein>
    <submittedName>
        <fullName evidence="2">Nitrogen fixation protein NifU</fullName>
    </submittedName>
</protein>
<dbReference type="HOGENOM" id="CLU_079283_4_1_14"/>
<dbReference type="STRING" id="262723.MS53_0321"/>
<proteinExistence type="predicted"/>
<dbReference type="GO" id="GO:0051536">
    <property type="term" value="F:iron-sulfur cluster binding"/>
    <property type="evidence" value="ECO:0007669"/>
    <property type="project" value="InterPro"/>
</dbReference>
<gene>
    <name evidence="2" type="primary">nifU</name>
    <name evidence="2" type="ordered locus">MS53_0321</name>
</gene>
<dbReference type="Gene3D" id="3.90.1010.10">
    <property type="match status" value="1"/>
</dbReference>
<accession>Q4A687</accession>
<dbReference type="eggNOG" id="COG0822">
    <property type="taxonomic scope" value="Bacteria"/>
</dbReference>
<evidence type="ECO:0000259" key="1">
    <source>
        <dbReference type="Pfam" id="PF01592"/>
    </source>
</evidence>
<keyword evidence="3" id="KW-1185">Reference proteome</keyword>
<dbReference type="Proteomes" id="UP000000549">
    <property type="component" value="Chromosome"/>
</dbReference>
<dbReference type="AlphaFoldDB" id="Q4A687"/>
<dbReference type="GO" id="GO:0005506">
    <property type="term" value="F:iron ion binding"/>
    <property type="evidence" value="ECO:0007669"/>
    <property type="project" value="InterPro"/>
</dbReference>
<organism evidence="2 3">
    <name type="scientific">Mycoplasmopsis synoviae (strain 53)</name>
    <name type="common">Mycoplasma synoviae</name>
    <dbReference type="NCBI Taxonomy" id="262723"/>
    <lineage>
        <taxon>Bacteria</taxon>
        <taxon>Bacillati</taxon>
        <taxon>Mycoplasmatota</taxon>
        <taxon>Mycoplasmoidales</taxon>
        <taxon>Metamycoplasmataceae</taxon>
        <taxon>Mycoplasmopsis</taxon>
    </lineage>
</organism>
<dbReference type="CDD" id="cd06664">
    <property type="entry name" value="IscU_like"/>
    <property type="match status" value="1"/>
</dbReference>
<dbReference type="SUPFAM" id="SSF82649">
    <property type="entry name" value="SufE/NifU"/>
    <property type="match status" value="1"/>
</dbReference>
<dbReference type="InterPro" id="IPR002871">
    <property type="entry name" value="NIF_FeS_clus_asmbl_NifU_N"/>
</dbReference>
<feature type="domain" description="NIF system FeS cluster assembly NifU N-terminal" evidence="1">
    <location>
        <begin position="15"/>
        <end position="94"/>
    </location>
</feature>
<name>Q4A687_MYCS5</name>
<reference evidence="2 3" key="1">
    <citation type="journal article" date="2005" name="J. Bacteriol.">
        <title>Swine and poultry pathogens: the complete genome sequences of two strains of Mycoplasma hyopneumoniae and a strain of Mycoplasma synoviae.</title>
        <authorList>
            <person name="Vasconcelos A.T."/>
            <person name="Ferreira H.B."/>
            <person name="Bizarro C.V."/>
            <person name="Bonatto S.L."/>
            <person name="Carvalho M.O."/>
            <person name="Pinto P.M."/>
            <person name="Almeida D.F."/>
            <person name="Almeida L.G."/>
            <person name="Almeida R."/>
            <person name="Alves-Filho L."/>
            <person name="Assuncao E.N."/>
            <person name="Azevedo V.A."/>
            <person name="Bogo M.R."/>
            <person name="Brigido M.M."/>
            <person name="Brocchi M."/>
            <person name="Burity H.A."/>
            <person name="Camargo A.A."/>
            <person name="Camargo S.S."/>
            <person name="Carepo M.S."/>
            <person name="Carraro D.M."/>
            <person name="de Mattos Cascardo J.C."/>
            <person name="Castro L.A."/>
            <person name="Cavalcanti G."/>
            <person name="Chemale G."/>
            <person name="Collevatti R.G."/>
            <person name="Cunha C.W."/>
            <person name="Dallagiovanna B."/>
            <person name="Dambros B.P."/>
            <person name="Dellagostin O.A."/>
            <person name="Falcao C."/>
            <person name="Fantinatti-Garboggini F."/>
            <person name="Felipe M.S."/>
            <person name="Fiorentin L."/>
            <person name="Franco G.R."/>
            <person name="Freitas N.S."/>
            <person name="Frias D."/>
            <person name="Grangeiro T.B."/>
            <person name="Grisard E.C."/>
            <person name="Guimaraes C.T."/>
            <person name="Hungria M."/>
            <person name="Jardim S.N."/>
            <person name="Krieger M.A."/>
            <person name="Laurino J.P."/>
            <person name="Lima L.F."/>
            <person name="Lopes M.I."/>
            <person name="Loreto E.L."/>
            <person name="Madeira H.M."/>
            <person name="Manfio G.P."/>
            <person name="Maranhao A.Q."/>
            <person name="Martinkovics C.T."/>
            <person name="Medeiros S.R."/>
            <person name="Moreira M.A."/>
            <person name="Neiva M."/>
            <person name="Ramalho-Neto C.E."/>
            <person name="Nicolas M.F."/>
            <person name="Oliveira S.C."/>
            <person name="Paixao R.F."/>
            <person name="Pedrosa F.O."/>
            <person name="Pena S.D."/>
            <person name="Pereira M."/>
            <person name="Pereira-Ferrari L."/>
            <person name="Piffer I."/>
            <person name="Pinto L.S."/>
            <person name="Potrich D.P."/>
            <person name="Salim A.C."/>
            <person name="Santos F.R."/>
            <person name="Schmitt R."/>
            <person name="Schneider M.P."/>
            <person name="Schrank A."/>
            <person name="Schrank I.S."/>
            <person name="Schuck A.F."/>
            <person name="Seuanez H.N."/>
            <person name="Silva D.W."/>
            <person name="Silva R."/>
            <person name="Silva S.C."/>
            <person name="Soares C.M."/>
            <person name="Souza K.R."/>
            <person name="Souza R.C."/>
            <person name="Staats C.C."/>
            <person name="Steffens M.B."/>
            <person name="Teixeira S.M."/>
            <person name="Urmenyi T.P."/>
            <person name="Vainstein M.H."/>
            <person name="Zuccherato L.W."/>
            <person name="Simpson A.J."/>
            <person name="Zaha A."/>
        </authorList>
    </citation>
    <scope>NUCLEOTIDE SEQUENCE [LARGE SCALE GENOMIC DNA]</scope>
    <source>
        <strain evidence="2 3">53</strain>
    </source>
</reference>
<dbReference type="EMBL" id="AE017245">
    <property type="protein sequence ID" value="AAZ43734.2"/>
    <property type="molecule type" value="Genomic_DNA"/>
</dbReference>
<dbReference type="GO" id="GO:0016226">
    <property type="term" value="P:iron-sulfur cluster assembly"/>
    <property type="evidence" value="ECO:0007669"/>
    <property type="project" value="InterPro"/>
</dbReference>